<feature type="transmembrane region" description="Helical" evidence="7">
    <location>
        <begin position="278"/>
        <end position="302"/>
    </location>
</feature>
<dbReference type="EMBL" id="AMZN01000025">
    <property type="protein sequence ID" value="ELR72276.1"/>
    <property type="molecule type" value="Genomic_DNA"/>
</dbReference>
<evidence type="ECO:0000256" key="5">
    <source>
        <dbReference type="ARBA" id="ARBA00023136"/>
    </source>
</evidence>
<dbReference type="OrthoDB" id="5933722at2"/>
<dbReference type="AlphaFoldDB" id="L8JTI2"/>
<name>L8JTI2_9BACT</name>
<feature type="transmembrane region" description="Helical" evidence="7">
    <location>
        <begin position="16"/>
        <end position="37"/>
    </location>
</feature>
<reference evidence="10 11" key="1">
    <citation type="submission" date="2012-12" db="EMBL/GenBank/DDBJ databases">
        <title>Genome assembly of Fulvivirga imtechensis AK7.</title>
        <authorList>
            <person name="Nupur N."/>
            <person name="Khatri I."/>
            <person name="Kumar R."/>
            <person name="Subramanian S."/>
            <person name="Pinnaka A."/>
        </authorList>
    </citation>
    <scope>NUCLEOTIDE SEQUENCE [LARGE SCALE GENOMIC DNA]</scope>
    <source>
        <strain evidence="10 11">AK7</strain>
    </source>
</reference>
<keyword evidence="3 7" id="KW-0812">Transmembrane</keyword>
<evidence type="ECO:0000256" key="4">
    <source>
        <dbReference type="ARBA" id="ARBA00022989"/>
    </source>
</evidence>
<dbReference type="InterPro" id="IPR003838">
    <property type="entry name" value="ABC3_permease_C"/>
</dbReference>
<evidence type="ECO:0000256" key="3">
    <source>
        <dbReference type="ARBA" id="ARBA00022692"/>
    </source>
</evidence>
<proteinExistence type="inferred from homology"/>
<feature type="domain" description="ABC3 transporter permease C-terminal" evidence="8">
    <location>
        <begin position="668"/>
        <end position="780"/>
    </location>
</feature>
<dbReference type="InterPro" id="IPR025857">
    <property type="entry name" value="MacB_PCD"/>
</dbReference>
<feature type="domain" description="MacB-like periplasmic core" evidence="9">
    <location>
        <begin position="17"/>
        <end position="234"/>
    </location>
</feature>
<keyword evidence="4 7" id="KW-1133">Transmembrane helix</keyword>
<dbReference type="Pfam" id="PF12704">
    <property type="entry name" value="MacB_PCD"/>
    <property type="match status" value="1"/>
</dbReference>
<protein>
    <submittedName>
        <fullName evidence="10">Putative transporter permease protein</fullName>
    </submittedName>
</protein>
<dbReference type="Pfam" id="PF02687">
    <property type="entry name" value="FtsX"/>
    <property type="match status" value="2"/>
</dbReference>
<feature type="transmembrane region" description="Helical" evidence="7">
    <location>
        <begin position="369"/>
        <end position="394"/>
    </location>
</feature>
<dbReference type="STRING" id="1237149.C900_01691"/>
<evidence type="ECO:0000313" key="11">
    <source>
        <dbReference type="Proteomes" id="UP000011135"/>
    </source>
</evidence>
<dbReference type="InterPro" id="IPR050250">
    <property type="entry name" value="Macrolide_Exporter_MacB"/>
</dbReference>
<evidence type="ECO:0000313" key="10">
    <source>
        <dbReference type="EMBL" id="ELR72276.1"/>
    </source>
</evidence>
<sequence length="787" mass="88662">MLKVFFRSIKRSRISFIINLIGLSSGLACTLLIYLWVRDEMLVDKFHENDSRLYQVMLSINRNGSFQTTTATPGILAEVLQEDFSAVEDAVAVMHSLKMNTLAVDKNGFKADGIYAGESFFDIFSFDLIEGQSKDILVGQENIVISEELAMKLFGGSENILGKTIEFDEKEQFNVAGVFERVPGNSSLQFDFILPLRQFEKHTGYEISWDEMMANTYFTLNQGTAIDQFDKQLADFMMVMGIDTESAKIFARPFSDGYLYGNYEDGIQSGGRIEYIRIFSIIGIVILLIACINFVSLSTALASNRIKEVCVKKILGAKRKSIIVQHIGESTALAFIALFVSLALVSLLLPSFNEMANKQIELNWSFDMVATFVTITLLTGILSGVYPAFYISSFKPTGSSSESSNSPREQLVRKGLVSTQFVISVILIVATLVIYHQFEMIQNRNMGYNKDHIIYFDFGEKLYDQREAFLNELKKLPNVEGSSSAFFLSKRSGFFGPDGSTGHIDWPGKDPEELINVNYRLVDYDLIELMGMEMVAGRPFSEKFSSQKKEVIFNESAIDIMNLGSDPVGTIVQIWNDQYEVVGVVRNFYFESIHEGKVKPLFMMRNPSRMNTAIVKVSGKGMNNTIASIKQIYAKFNPEGIFVYNFMDQDFQRLYSGEKRMAILSRYFAGLAIIISLLGLFGLTAFTVHKKKKEISMRKVLGASSFQVVSLLYKNIVKLLLVALLIAFPVSYVLMSNWLDSYAVRVELEPWYFILAALLSFVLMLIASSIQILKVLSINPAEALRRE</sequence>
<comment type="subcellular location">
    <subcellularLocation>
        <location evidence="1">Cell membrane</location>
        <topology evidence="1">Multi-pass membrane protein</topology>
    </subcellularLocation>
</comment>
<feature type="transmembrane region" description="Helical" evidence="7">
    <location>
        <begin position="751"/>
        <end position="776"/>
    </location>
</feature>
<gene>
    <name evidence="10" type="ORF">C900_01691</name>
</gene>
<evidence type="ECO:0000256" key="2">
    <source>
        <dbReference type="ARBA" id="ARBA00022475"/>
    </source>
</evidence>
<dbReference type="GO" id="GO:0022857">
    <property type="term" value="F:transmembrane transporter activity"/>
    <property type="evidence" value="ECO:0007669"/>
    <property type="project" value="TreeGrafter"/>
</dbReference>
<organism evidence="10 11">
    <name type="scientific">Fulvivirga imtechensis AK7</name>
    <dbReference type="NCBI Taxonomy" id="1237149"/>
    <lineage>
        <taxon>Bacteria</taxon>
        <taxon>Pseudomonadati</taxon>
        <taxon>Bacteroidota</taxon>
        <taxon>Cytophagia</taxon>
        <taxon>Cytophagales</taxon>
        <taxon>Fulvivirgaceae</taxon>
        <taxon>Fulvivirga</taxon>
    </lineage>
</organism>
<keyword evidence="5 7" id="KW-0472">Membrane</keyword>
<dbReference type="PROSITE" id="PS51257">
    <property type="entry name" value="PROKAR_LIPOPROTEIN"/>
    <property type="match status" value="1"/>
</dbReference>
<evidence type="ECO:0000256" key="7">
    <source>
        <dbReference type="SAM" id="Phobius"/>
    </source>
</evidence>
<comment type="caution">
    <text evidence="10">The sequence shown here is derived from an EMBL/GenBank/DDBJ whole genome shotgun (WGS) entry which is preliminary data.</text>
</comment>
<dbReference type="PANTHER" id="PTHR30572:SF4">
    <property type="entry name" value="ABC TRANSPORTER PERMEASE YTRF"/>
    <property type="match status" value="1"/>
</dbReference>
<dbReference type="Proteomes" id="UP000011135">
    <property type="component" value="Unassembled WGS sequence"/>
</dbReference>
<evidence type="ECO:0000259" key="9">
    <source>
        <dbReference type="Pfam" id="PF12704"/>
    </source>
</evidence>
<evidence type="ECO:0000256" key="1">
    <source>
        <dbReference type="ARBA" id="ARBA00004651"/>
    </source>
</evidence>
<feature type="transmembrane region" description="Helical" evidence="7">
    <location>
        <begin position="323"/>
        <end position="349"/>
    </location>
</feature>
<dbReference type="GO" id="GO:0005886">
    <property type="term" value="C:plasma membrane"/>
    <property type="evidence" value="ECO:0007669"/>
    <property type="project" value="UniProtKB-SubCell"/>
</dbReference>
<feature type="transmembrane region" description="Helical" evidence="7">
    <location>
        <begin position="667"/>
        <end position="688"/>
    </location>
</feature>
<evidence type="ECO:0000256" key="6">
    <source>
        <dbReference type="ARBA" id="ARBA00038076"/>
    </source>
</evidence>
<dbReference type="RefSeq" id="WP_009579126.1">
    <property type="nucleotide sequence ID" value="NZ_AMZN01000025.1"/>
</dbReference>
<feature type="domain" description="ABC3 transporter permease C-terminal" evidence="8">
    <location>
        <begin position="281"/>
        <end position="394"/>
    </location>
</feature>
<feature type="transmembrane region" description="Helical" evidence="7">
    <location>
        <begin position="719"/>
        <end position="739"/>
    </location>
</feature>
<evidence type="ECO:0000259" key="8">
    <source>
        <dbReference type="Pfam" id="PF02687"/>
    </source>
</evidence>
<dbReference type="eggNOG" id="COG0577">
    <property type="taxonomic scope" value="Bacteria"/>
</dbReference>
<keyword evidence="2" id="KW-1003">Cell membrane</keyword>
<comment type="similarity">
    <text evidence="6">Belongs to the ABC-4 integral membrane protein family.</text>
</comment>
<accession>L8JTI2</accession>
<dbReference type="PANTHER" id="PTHR30572">
    <property type="entry name" value="MEMBRANE COMPONENT OF TRANSPORTER-RELATED"/>
    <property type="match status" value="1"/>
</dbReference>
<feature type="transmembrane region" description="Helical" evidence="7">
    <location>
        <begin position="415"/>
        <end position="435"/>
    </location>
</feature>
<keyword evidence="11" id="KW-1185">Reference proteome</keyword>